<keyword evidence="2" id="KW-0808">Transferase</keyword>
<keyword evidence="2" id="KW-0012">Acyltransferase</keyword>
<proteinExistence type="predicted"/>
<reference evidence="2 3" key="1">
    <citation type="submission" date="2023-10" db="EMBL/GenBank/DDBJ databases">
        <title>Psychrosphaera aquimaarina strain SW33 isolated from seawater.</title>
        <authorList>
            <person name="Bayburt H."/>
            <person name="Kim J.M."/>
            <person name="Choi B.J."/>
            <person name="Jeon C.O."/>
        </authorList>
    </citation>
    <scope>NUCLEOTIDE SEQUENCE [LARGE SCALE GENOMIC DNA]</scope>
    <source>
        <strain evidence="2 3">KCTC 52743</strain>
    </source>
</reference>
<organism evidence="2 3">
    <name type="scientific">Psychrosphaera aquimarina</name>
    <dbReference type="NCBI Taxonomy" id="2044854"/>
    <lineage>
        <taxon>Bacteria</taxon>
        <taxon>Pseudomonadati</taxon>
        <taxon>Pseudomonadota</taxon>
        <taxon>Gammaproteobacteria</taxon>
        <taxon>Alteromonadales</taxon>
        <taxon>Pseudoalteromonadaceae</taxon>
        <taxon>Psychrosphaera</taxon>
    </lineage>
</organism>
<comment type="caution">
    <text evidence="2">The sequence shown here is derived from an EMBL/GenBank/DDBJ whole genome shotgun (WGS) entry which is preliminary data.</text>
</comment>
<accession>A0ABU3QXJ7</accession>
<gene>
    <name evidence="2" type="ORF">RT723_03855</name>
</gene>
<evidence type="ECO:0000313" key="2">
    <source>
        <dbReference type="EMBL" id="MDU0112147.1"/>
    </source>
</evidence>
<dbReference type="GO" id="GO:0016746">
    <property type="term" value="F:acyltransferase activity"/>
    <property type="evidence" value="ECO:0007669"/>
    <property type="project" value="UniProtKB-KW"/>
</dbReference>
<evidence type="ECO:0000313" key="3">
    <source>
        <dbReference type="Proteomes" id="UP001257914"/>
    </source>
</evidence>
<dbReference type="PROSITE" id="PS51186">
    <property type="entry name" value="GNAT"/>
    <property type="match status" value="1"/>
</dbReference>
<dbReference type="InterPro" id="IPR000182">
    <property type="entry name" value="GNAT_dom"/>
</dbReference>
<protein>
    <submittedName>
        <fullName evidence="2">GNAT family N-acetyltransferase</fullName>
        <ecNumber evidence="2">2.3.1.-</ecNumber>
    </submittedName>
</protein>
<dbReference type="EMBL" id="JAWCUA010000003">
    <property type="protein sequence ID" value="MDU0112147.1"/>
    <property type="molecule type" value="Genomic_DNA"/>
</dbReference>
<dbReference type="Pfam" id="PF13673">
    <property type="entry name" value="Acetyltransf_10"/>
    <property type="match status" value="1"/>
</dbReference>
<evidence type="ECO:0000259" key="1">
    <source>
        <dbReference type="PROSITE" id="PS51186"/>
    </source>
</evidence>
<dbReference type="EC" id="2.3.1.-" evidence="2"/>
<feature type="domain" description="N-acetyltransferase" evidence="1">
    <location>
        <begin position="10"/>
        <end position="155"/>
    </location>
</feature>
<sequence>MKKNLDWHVKRFDQLTTDELYDILKLRIDVFVVEQECYYPDLDEIDRDPQTLHVFNYQQDNLTSYCRILAPDVVYKNESAIGRVLVSDKFRGQSLGYELMREALSHADTLWPQHACHISAQQHLTKFYNTLGFEQISDMYLEDGIPHIAMRRLTNK</sequence>
<keyword evidence="3" id="KW-1185">Reference proteome</keyword>
<dbReference type="RefSeq" id="WP_216056639.1">
    <property type="nucleotide sequence ID" value="NZ_JAWCUA010000003.1"/>
</dbReference>
<name>A0ABU3QXJ7_9GAMM</name>
<dbReference type="Proteomes" id="UP001257914">
    <property type="component" value="Unassembled WGS sequence"/>
</dbReference>